<comment type="caution">
    <text evidence="2">The sequence shown here is derived from an EMBL/GenBank/DDBJ whole genome shotgun (WGS) entry which is preliminary data.</text>
</comment>
<protein>
    <recommendedName>
        <fullName evidence="4">DUF4377 domain-containing protein</fullName>
    </recommendedName>
</protein>
<evidence type="ECO:0008006" key="4">
    <source>
        <dbReference type="Google" id="ProtNLM"/>
    </source>
</evidence>
<evidence type="ECO:0000256" key="1">
    <source>
        <dbReference type="SAM" id="SignalP"/>
    </source>
</evidence>
<accession>A0A918Q300</accession>
<dbReference type="EMBL" id="BMWX01000003">
    <property type="protein sequence ID" value="GGZ28955.1"/>
    <property type="molecule type" value="Genomic_DNA"/>
</dbReference>
<name>A0A918Q300_9BACT</name>
<reference evidence="2" key="2">
    <citation type="submission" date="2020-09" db="EMBL/GenBank/DDBJ databases">
        <authorList>
            <person name="Sun Q."/>
            <person name="Kim S."/>
        </authorList>
    </citation>
    <scope>NUCLEOTIDE SEQUENCE</scope>
    <source>
        <strain evidence="2">KCTC 12368</strain>
    </source>
</reference>
<dbReference type="Proteomes" id="UP000619457">
    <property type="component" value="Unassembled WGS sequence"/>
</dbReference>
<feature type="chain" id="PRO_5037977749" description="DUF4377 domain-containing protein" evidence="1">
    <location>
        <begin position="23"/>
        <end position="140"/>
    </location>
</feature>
<dbReference type="PROSITE" id="PS51257">
    <property type="entry name" value="PROKAR_LIPOPROTEIN"/>
    <property type="match status" value="1"/>
</dbReference>
<evidence type="ECO:0000313" key="2">
    <source>
        <dbReference type="EMBL" id="GGZ28955.1"/>
    </source>
</evidence>
<keyword evidence="1" id="KW-0732">Signal</keyword>
<sequence length="140" mass="16194">MKRWTLLSIVLIIINLSLSGCSCDPERIMEWVASSSLFKGMEEVKAVGEFQRISINHSSHTDKDSSYSKIEIRLFDGQIEDLYKNEANIARQCAQTYIKTSENEDYDQIEVFIIKTQESNPNQAIYQSQYLFKVNELIDN</sequence>
<evidence type="ECO:0000313" key="3">
    <source>
        <dbReference type="Proteomes" id="UP000619457"/>
    </source>
</evidence>
<proteinExistence type="predicted"/>
<gene>
    <name evidence="2" type="ORF">GCM10007049_22550</name>
</gene>
<dbReference type="RefSeq" id="WP_018472827.1">
    <property type="nucleotide sequence ID" value="NZ_BMWX01000003.1"/>
</dbReference>
<organism evidence="2 3">
    <name type="scientific">Echinicola pacifica</name>
    <dbReference type="NCBI Taxonomy" id="346377"/>
    <lineage>
        <taxon>Bacteria</taxon>
        <taxon>Pseudomonadati</taxon>
        <taxon>Bacteroidota</taxon>
        <taxon>Cytophagia</taxon>
        <taxon>Cytophagales</taxon>
        <taxon>Cyclobacteriaceae</taxon>
        <taxon>Echinicola</taxon>
    </lineage>
</organism>
<reference evidence="2" key="1">
    <citation type="journal article" date="2014" name="Int. J. Syst. Evol. Microbiol.">
        <title>Complete genome sequence of Corynebacterium casei LMG S-19264T (=DSM 44701T), isolated from a smear-ripened cheese.</title>
        <authorList>
            <consortium name="US DOE Joint Genome Institute (JGI-PGF)"/>
            <person name="Walter F."/>
            <person name="Albersmeier A."/>
            <person name="Kalinowski J."/>
            <person name="Ruckert C."/>
        </authorList>
    </citation>
    <scope>NUCLEOTIDE SEQUENCE</scope>
    <source>
        <strain evidence="2">KCTC 12368</strain>
    </source>
</reference>
<dbReference type="AlphaFoldDB" id="A0A918Q300"/>
<feature type="signal peptide" evidence="1">
    <location>
        <begin position="1"/>
        <end position="22"/>
    </location>
</feature>
<keyword evidence="3" id="KW-1185">Reference proteome</keyword>